<dbReference type="OrthoDB" id="43971at2157"/>
<dbReference type="GeneID" id="10599841"/>
<dbReference type="KEGG" id="aho:Ahos_0401"/>
<dbReference type="HOGENOM" id="CLU_2550237_0_0_2"/>
<keyword evidence="2" id="KW-1185">Reference proteome</keyword>
<evidence type="ECO:0000313" key="1">
    <source>
        <dbReference type="EMBL" id="AEE93289.1"/>
    </source>
</evidence>
<accession>F4B5S4</accession>
<dbReference type="EMBL" id="CP002535">
    <property type="protein sequence ID" value="AEE93289.1"/>
    <property type="molecule type" value="Genomic_DNA"/>
</dbReference>
<organism evidence="1 2">
    <name type="scientific">Acidianus hospitalis (strain W1)</name>
    <dbReference type="NCBI Taxonomy" id="933801"/>
    <lineage>
        <taxon>Archaea</taxon>
        <taxon>Thermoproteota</taxon>
        <taxon>Thermoprotei</taxon>
        <taxon>Sulfolobales</taxon>
        <taxon>Sulfolobaceae</taxon>
        <taxon>Acidianus</taxon>
    </lineage>
</organism>
<dbReference type="eggNOG" id="arCOG07300">
    <property type="taxonomic scope" value="Archaea"/>
</dbReference>
<protein>
    <submittedName>
        <fullName evidence="1">DNA polymerase II (DNA polymerase B2) amino-end (Dpo2)</fullName>
    </submittedName>
</protein>
<dbReference type="STRING" id="933801.Ahos_0401"/>
<evidence type="ECO:0000313" key="2">
    <source>
        <dbReference type="Proteomes" id="UP000008458"/>
    </source>
</evidence>
<reference evidence="1 2" key="1">
    <citation type="journal article" date="2011" name="Extremophiles">
        <title>Genomic analysis of Acidianus hospitalis W1 a host for studying crenarchaeal virus and plasmid life cycles.</title>
        <authorList>
            <person name="You X.Y."/>
            <person name="Liu C."/>
            <person name="Wang S.Y."/>
            <person name="Jiang C.Y."/>
            <person name="Shah S.A."/>
            <person name="Prangishvili D."/>
            <person name="She Q."/>
            <person name="Liu S.J."/>
            <person name="Garrett R.A."/>
        </authorList>
    </citation>
    <scope>NUCLEOTIDE SEQUENCE [LARGE SCALE GENOMIC DNA]</scope>
    <source>
        <strain evidence="1 2">W1</strain>
    </source>
</reference>
<reference key="2">
    <citation type="journal article" date="2011" name="Extremophiles">
        <title>Genomic analyses of Acidianus hospitalis W1 a host for studying crenarchaeal virus and plasmid life cycles.</title>
        <authorList>
            <person name="You X.Y."/>
            <person name="Liu C."/>
            <person name="Wang S.Y."/>
            <person name="Jiang C.Y."/>
            <person name="Shah S.A."/>
            <person name="Prangishvili D."/>
            <person name="Liu S.J."/>
            <person name="Garrett R.A."/>
        </authorList>
    </citation>
    <scope>NUCLEOTIDE SEQUENCE</scope>
    <source>
        <strain>W1</strain>
    </source>
</reference>
<dbReference type="AlphaFoldDB" id="F4B5S4"/>
<dbReference type="Proteomes" id="UP000008458">
    <property type="component" value="Chromosome"/>
</dbReference>
<sequence length="78" mass="9069">MGRTQPSYTYSLQREIEKLERILSRASPHLLPILERAKGKIRYFQNASYDEDLSPSELLFLALLSELAEGCKKWLKDI</sequence>
<proteinExistence type="predicted"/>
<dbReference type="RefSeq" id="WP_013775205.1">
    <property type="nucleotide sequence ID" value="NC_015518.1"/>
</dbReference>
<name>F4B5S4_ACIHW</name>
<gene>
    <name evidence="1" type="ordered locus">Ahos_0401</name>
</gene>